<dbReference type="EMBL" id="BPLQ01011751">
    <property type="protein sequence ID" value="GIY60061.1"/>
    <property type="molecule type" value="Genomic_DNA"/>
</dbReference>
<name>A0AAV4UQR7_9ARAC</name>
<sequence length="123" mass="13758">MDILPIPFEISKIIHERLRLTFLPVMSHYKMQLLWSSNPSAEKSYQDVSIQPLVGDSPRGTANGRSIKSGRPPDYLSGGHRQSTPSLHQSDGEDIKISGGTRSLLVSKKTFLMNEEGEDIFLF</sequence>
<evidence type="ECO:0000313" key="3">
    <source>
        <dbReference type="Proteomes" id="UP001054837"/>
    </source>
</evidence>
<dbReference type="AlphaFoldDB" id="A0AAV4UQR7"/>
<proteinExistence type="predicted"/>
<evidence type="ECO:0000256" key="1">
    <source>
        <dbReference type="SAM" id="MobiDB-lite"/>
    </source>
</evidence>
<dbReference type="Proteomes" id="UP001054837">
    <property type="component" value="Unassembled WGS sequence"/>
</dbReference>
<keyword evidence="3" id="KW-1185">Reference proteome</keyword>
<evidence type="ECO:0000313" key="2">
    <source>
        <dbReference type="EMBL" id="GIY60061.1"/>
    </source>
</evidence>
<feature type="region of interest" description="Disordered" evidence="1">
    <location>
        <begin position="46"/>
        <end position="95"/>
    </location>
</feature>
<organism evidence="2 3">
    <name type="scientific">Caerostris darwini</name>
    <dbReference type="NCBI Taxonomy" id="1538125"/>
    <lineage>
        <taxon>Eukaryota</taxon>
        <taxon>Metazoa</taxon>
        <taxon>Ecdysozoa</taxon>
        <taxon>Arthropoda</taxon>
        <taxon>Chelicerata</taxon>
        <taxon>Arachnida</taxon>
        <taxon>Araneae</taxon>
        <taxon>Araneomorphae</taxon>
        <taxon>Entelegynae</taxon>
        <taxon>Araneoidea</taxon>
        <taxon>Araneidae</taxon>
        <taxon>Caerostris</taxon>
    </lineage>
</organism>
<gene>
    <name evidence="2" type="ORF">CDAR_38521</name>
</gene>
<reference evidence="2 3" key="1">
    <citation type="submission" date="2021-06" db="EMBL/GenBank/DDBJ databases">
        <title>Caerostris darwini draft genome.</title>
        <authorList>
            <person name="Kono N."/>
            <person name="Arakawa K."/>
        </authorList>
    </citation>
    <scope>NUCLEOTIDE SEQUENCE [LARGE SCALE GENOMIC DNA]</scope>
</reference>
<protein>
    <submittedName>
        <fullName evidence="2">Uncharacterized protein</fullName>
    </submittedName>
</protein>
<comment type="caution">
    <text evidence="2">The sequence shown here is derived from an EMBL/GenBank/DDBJ whole genome shotgun (WGS) entry which is preliminary data.</text>
</comment>
<feature type="compositionally biased region" description="Polar residues" evidence="1">
    <location>
        <begin position="80"/>
        <end position="89"/>
    </location>
</feature>
<accession>A0AAV4UQR7</accession>